<evidence type="ECO:0000256" key="6">
    <source>
        <dbReference type="ARBA" id="ARBA00023136"/>
    </source>
</evidence>
<dbReference type="GO" id="GO:0015744">
    <property type="term" value="P:succinate transport"/>
    <property type="evidence" value="ECO:0007669"/>
    <property type="project" value="TreeGrafter"/>
</dbReference>
<feature type="transmembrane region" description="Helical" evidence="8">
    <location>
        <begin position="30"/>
        <end position="48"/>
    </location>
</feature>
<evidence type="ECO:0000313" key="10">
    <source>
        <dbReference type="EMBL" id="KIH71629.1"/>
    </source>
</evidence>
<keyword evidence="5 8" id="KW-1133">Transmembrane helix</keyword>
<dbReference type="InterPro" id="IPR024528">
    <property type="entry name" value="ThrE_2"/>
</dbReference>
<evidence type="ECO:0000256" key="7">
    <source>
        <dbReference type="ARBA" id="ARBA00034125"/>
    </source>
</evidence>
<dbReference type="STRING" id="45670.SN16_02865"/>
<evidence type="ECO:0000256" key="8">
    <source>
        <dbReference type="SAM" id="Phobius"/>
    </source>
</evidence>
<dbReference type="PANTHER" id="PTHR34390:SF1">
    <property type="entry name" value="SUCCINATE TRANSPORTER SUBUNIT YJJB-RELATED"/>
    <property type="match status" value="1"/>
</dbReference>
<feature type="transmembrane region" description="Helical" evidence="8">
    <location>
        <begin position="54"/>
        <end position="73"/>
    </location>
</feature>
<keyword evidence="6 8" id="KW-0472">Membrane</keyword>
<comment type="caution">
    <text evidence="10">The sequence shown here is derived from an EMBL/GenBank/DDBJ whole genome shotgun (WGS) entry which is preliminary data.</text>
</comment>
<evidence type="ECO:0000256" key="2">
    <source>
        <dbReference type="ARBA" id="ARBA00022475"/>
    </source>
</evidence>
<gene>
    <name evidence="10" type="ORF">SN16_02865</name>
</gene>
<protein>
    <submittedName>
        <fullName evidence="10">Membrane protein</fullName>
    </submittedName>
</protein>
<dbReference type="PANTHER" id="PTHR34390">
    <property type="entry name" value="UPF0442 PROTEIN YJJB-RELATED"/>
    <property type="match status" value="1"/>
</dbReference>
<proteinExistence type="inferred from homology"/>
<evidence type="ECO:0000256" key="4">
    <source>
        <dbReference type="ARBA" id="ARBA00022692"/>
    </source>
</evidence>
<accession>A0A0C2HIV3</accession>
<feature type="transmembrane region" description="Helical" evidence="8">
    <location>
        <begin position="6"/>
        <end position="23"/>
    </location>
</feature>
<comment type="similarity">
    <text evidence="7">Belongs to the ThrE exporter (TC 2.A.79) family.</text>
</comment>
<evidence type="ECO:0000259" key="9">
    <source>
        <dbReference type="Pfam" id="PF12821"/>
    </source>
</evidence>
<dbReference type="GO" id="GO:0005886">
    <property type="term" value="C:plasma membrane"/>
    <property type="evidence" value="ECO:0007669"/>
    <property type="project" value="UniProtKB-SubCell"/>
</dbReference>
<keyword evidence="4 8" id="KW-0812">Transmembrane</keyword>
<feature type="transmembrane region" description="Helical" evidence="8">
    <location>
        <begin position="80"/>
        <end position="100"/>
    </location>
</feature>
<evidence type="ECO:0000256" key="1">
    <source>
        <dbReference type="ARBA" id="ARBA00004651"/>
    </source>
</evidence>
<evidence type="ECO:0000313" key="11">
    <source>
        <dbReference type="Proteomes" id="UP000031546"/>
    </source>
</evidence>
<name>A0A0C2HIV3_9STAP</name>
<feature type="transmembrane region" description="Helical" evidence="8">
    <location>
        <begin position="120"/>
        <end position="140"/>
    </location>
</feature>
<feature type="domain" description="Threonine/Serine exporter ThrE" evidence="9">
    <location>
        <begin position="8"/>
        <end position="133"/>
    </location>
</feature>
<dbReference type="Proteomes" id="UP000031546">
    <property type="component" value="Unassembled WGS sequence"/>
</dbReference>
<comment type="subcellular location">
    <subcellularLocation>
        <location evidence="1">Cell membrane</location>
        <topology evidence="1">Multi-pass membrane protein</topology>
    </subcellularLocation>
</comment>
<organism evidence="10 11">
    <name type="scientific">Salinicoccus roseus</name>
    <dbReference type="NCBI Taxonomy" id="45670"/>
    <lineage>
        <taxon>Bacteria</taxon>
        <taxon>Bacillati</taxon>
        <taxon>Bacillota</taxon>
        <taxon>Bacilli</taxon>
        <taxon>Bacillales</taxon>
        <taxon>Staphylococcaceae</taxon>
        <taxon>Salinicoccus</taxon>
    </lineage>
</organism>
<dbReference type="AlphaFoldDB" id="A0A0C2HIV3"/>
<keyword evidence="2" id="KW-1003">Cell membrane</keyword>
<sequence length="152" mass="16816">MLLIYFYQFVLSFFASASFGVLFNAPRNALISCGTTGAFGWIVFYLFREGGTDLVLSSFLGALTLSAIAILNSRRRKMPIILFITCGIIPLVPGGLAYDAMRHVVLNEYMTALEYGFEAALISLAIAMGIISTEMADQVLQTIRRKLKREEV</sequence>
<keyword evidence="3" id="KW-0997">Cell inner membrane</keyword>
<dbReference type="RefSeq" id="WP_040105090.1">
    <property type="nucleotide sequence ID" value="NZ_CANMYM010000003.1"/>
</dbReference>
<evidence type="ECO:0000256" key="3">
    <source>
        <dbReference type="ARBA" id="ARBA00022519"/>
    </source>
</evidence>
<dbReference type="InterPro" id="IPR050539">
    <property type="entry name" value="ThrE_Dicarb/AminoAcid_Exp"/>
</dbReference>
<evidence type="ECO:0000256" key="5">
    <source>
        <dbReference type="ARBA" id="ARBA00022989"/>
    </source>
</evidence>
<dbReference type="Pfam" id="PF12821">
    <property type="entry name" value="ThrE_2"/>
    <property type="match status" value="1"/>
</dbReference>
<dbReference type="EMBL" id="JXII01000002">
    <property type="protein sequence ID" value="KIH71629.1"/>
    <property type="molecule type" value="Genomic_DNA"/>
</dbReference>
<reference evidence="10 11" key="1">
    <citation type="submission" date="2015-01" db="EMBL/GenBank/DDBJ databases">
        <title>Genome sequences of high lactate-tolerant strain Salinicoccus roseus W12 with industrial interest.</title>
        <authorList>
            <person name="Wang H."/>
            <person name="Yu B."/>
        </authorList>
    </citation>
    <scope>NUCLEOTIDE SEQUENCE [LARGE SCALE GENOMIC DNA]</scope>
    <source>
        <strain evidence="10 11">W12</strain>
    </source>
</reference>